<dbReference type="InterPro" id="IPR008978">
    <property type="entry name" value="HSP20-like_chaperone"/>
</dbReference>
<dbReference type="Pfam" id="PF00011">
    <property type="entry name" value="HSP20"/>
    <property type="match status" value="1"/>
</dbReference>
<dbReference type="EMBL" id="BGPR01000466">
    <property type="protein sequence ID" value="GBM21746.1"/>
    <property type="molecule type" value="Genomic_DNA"/>
</dbReference>
<dbReference type="PRINTS" id="PR00299">
    <property type="entry name" value="ACRYSTALLIN"/>
</dbReference>
<gene>
    <name evidence="6" type="ORF">AVEN_118277_1</name>
</gene>
<organism evidence="6 7">
    <name type="scientific">Araneus ventricosus</name>
    <name type="common">Orbweaver spider</name>
    <name type="synonym">Epeira ventricosa</name>
    <dbReference type="NCBI Taxonomy" id="182803"/>
    <lineage>
        <taxon>Eukaryota</taxon>
        <taxon>Metazoa</taxon>
        <taxon>Ecdysozoa</taxon>
        <taxon>Arthropoda</taxon>
        <taxon>Chelicerata</taxon>
        <taxon>Arachnida</taxon>
        <taxon>Araneae</taxon>
        <taxon>Araneomorphae</taxon>
        <taxon>Entelegynae</taxon>
        <taxon>Araneoidea</taxon>
        <taxon>Araneidae</taxon>
        <taxon>Araneus</taxon>
    </lineage>
</organism>
<keyword evidence="1" id="KW-0346">Stress response</keyword>
<evidence type="ECO:0000256" key="1">
    <source>
        <dbReference type="ARBA" id="ARBA00023016"/>
    </source>
</evidence>
<evidence type="ECO:0000256" key="4">
    <source>
        <dbReference type="SAM" id="Coils"/>
    </source>
</evidence>
<dbReference type="GO" id="GO:0042026">
    <property type="term" value="P:protein refolding"/>
    <property type="evidence" value="ECO:0007669"/>
    <property type="project" value="TreeGrafter"/>
</dbReference>
<dbReference type="GO" id="GO:0005634">
    <property type="term" value="C:nucleus"/>
    <property type="evidence" value="ECO:0007669"/>
    <property type="project" value="TreeGrafter"/>
</dbReference>
<evidence type="ECO:0000313" key="7">
    <source>
        <dbReference type="Proteomes" id="UP000499080"/>
    </source>
</evidence>
<dbReference type="GO" id="GO:0051082">
    <property type="term" value="F:unfolded protein binding"/>
    <property type="evidence" value="ECO:0007669"/>
    <property type="project" value="TreeGrafter"/>
</dbReference>
<dbReference type="PROSITE" id="PS01031">
    <property type="entry name" value="SHSP"/>
    <property type="match status" value="1"/>
</dbReference>
<dbReference type="OrthoDB" id="1431247at2759"/>
<dbReference type="InterPro" id="IPR001436">
    <property type="entry name" value="Alpha-crystallin/sHSP_animal"/>
</dbReference>
<dbReference type="Proteomes" id="UP000499080">
    <property type="component" value="Unassembled WGS sequence"/>
</dbReference>
<feature type="coiled-coil region" evidence="4">
    <location>
        <begin position="24"/>
        <end position="55"/>
    </location>
</feature>
<protein>
    <recommendedName>
        <fullName evidence="5">SHSP domain-containing protein</fullName>
    </recommendedName>
</protein>
<dbReference type="InterPro" id="IPR002068">
    <property type="entry name" value="A-crystallin/Hsp20_dom"/>
</dbReference>
<sequence length="239" mass="27291">MLKSNPAVQDMEVASKVLKDKPEVQNVELANKLLRDQLARKDSELLKKLNQLSAEMGEVKLGLYQGTRGFPKQVDPTPPDDIMWNERFKFFRSTLENLKSGKSKVDKAIPYQLDANFPGGYARLEERSISLDHNLTKDIPEDFKICIDCKQFKSNELKVIVEGGCVLVQGNHDLKFDEHGLIKREFTRRLSIPEDVNQEKFSSLLDRYGILTIRAPRKVPLITIPIRTEKSPDSAFHVI</sequence>
<dbReference type="PANTHER" id="PTHR45640:SF13">
    <property type="entry name" value="HEAT SHOCK PROTEIN 22-RELATED"/>
    <property type="match status" value="1"/>
</dbReference>
<dbReference type="AlphaFoldDB" id="A0A4Y2E0A7"/>
<comment type="similarity">
    <text evidence="2 3">Belongs to the small heat shock protein (HSP20) family.</text>
</comment>
<comment type="caution">
    <text evidence="6">The sequence shown here is derived from an EMBL/GenBank/DDBJ whole genome shotgun (WGS) entry which is preliminary data.</text>
</comment>
<proteinExistence type="inferred from homology"/>
<evidence type="ECO:0000256" key="2">
    <source>
        <dbReference type="PROSITE-ProRule" id="PRU00285"/>
    </source>
</evidence>
<dbReference type="GO" id="GO:0009408">
    <property type="term" value="P:response to heat"/>
    <property type="evidence" value="ECO:0007669"/>
    <property type="project" value="TreeGrafter"/>
</dbReference>
<dbReference type="CDD" id="cd06526">
    <property type="entry name" value="metazoan_ACD"/>
    <property type="match status" value="1"/>
</dbReference>
<dbReference type="SUPFAM" id="SSF49764">
    <property type="entry name" value="HSP20-like chaperones"/>
    <property type="match status" value="1"/>
</dbReference>
<dbReference type="Gene3D" id="2.60.40.790">
    <property type="match status" value="1"/>
</dbReference>
<dbReference type="PANTHER" id="PTHR45640">
    <property type="entry name" value="HEAT SHOCK PROTEIN HSP-12.2-RELATED"/>
    <property type="match status" value="1"/>
</dbReference>
<evidence type="ECO:0000259" key="5">
    <source>
        <dbReference type="PROSITE" id="PS01031"/>
    </source>
</evidence>
<reference evidence="6 7" key="1">
    <citation type="journal article" date="2019" name="Sci. Rep.">
        <title>Orb-weaving spider Araneus ventricosus genome elucidates the spidroin gene catalogue.</title>
        <authorList>
            <person name="Kono N."/>
            <person name="Nakamura H."/>
            <person name="Ohtoshi R."/>
            <person name="Moran D.A.P."/>
            <person name="Shinohara A."/>
            <person name="Yoshida Y."/>
            <person name="Fujiwara M."/>
            <person name="Mori M."/>
            <person name="Tomita M."/>
            <person name="Arakawa K."/>
        </authorList>
    </citation>
    <scope>NUCLEOTIDE SEQUENCE [LARGE SCALE GENOMIC DNA]</scope>
</reference>
<accession>A0A4Y2E0A7</accession>
<keyword evidence="7" id="KW-1185">Reference proteome</keyword>
<keyword evidence="4" id="KW-0175">Coiled coil</keyword>
<name>A0A4Y2E0A7_ARAVE</name>
<evidence type="ECO:0000313" key="6">
    <source>
        <dbReference type="EMBL" id="GBM21746.1"/>
    </source>
</evidence>
<feature type="domain" description="SHSP" evidence="5">
    <location>
        <begin position="125"/>
        <end position="234"/>
    </location>
</feature>
<evidence type="ECO:0000256" key="3">
    <source>
        <dbReference type="RuleBase" id="RU003616"/>
    </source>
</evidence>
<dbReference type="GO" id="GO:0005737">
    <property type="term" value="C:cytoplasm"/>
    <property type="evidence" value="ECO:0007669"/>
    <property type="project" value="TreeGrafter"/>
</dbReference>